<sequence length="151" mass="16685">MTEQEFDQQMRDGIPVTLHSADAPDVLADTKGRYAAIGQKLDSMEEVMTAAEIELRANQRQTTDHIVQLRKKCNLQRTVNLDPRELTTPNVLCLGPPPPPPPRTNRSRPSQQRQPVANVIDQLRPDESLAAAPCLSPLSTNATPPPAPPRR</sequence>
<dbReference type="STRING" id="102285.A0A0R3TP90"/>
<dbReference type="AlphaFoldDB" id="A0A0R3TP90"/>
<dbReference type="OrthoDB" id="10528839at2759"/>
<protein>
    <submittedName>
        <fullName evidence="4">t-SNARE coiled-coil homology domain-containing protein</fullName>
    </submittedName>
</protein>
<reference evidence="2 3" key="2">
    <citation type="submission" date="2018-11" db="EMBL/GenBank/DDBJ databases">
        <authorList>
            <consortium name="Pathogen Informatics"/>
        </authorList>
    </citation>
    <scope>NUCLEOTIDE SEQUENCE [LARGE SCALE GENOMIC DNA]</scope>
</reference>
<gene>
    <name evidence="2" type="ORF">HNAJ_LOCUS9265</name>
</gene>
<name>A0A0R3TP90_RODNA</name>
<proteinExistence type="predicted"/>
<evidence type="ECO:0000313" key="4">
    <source>
        <dbReference type="WBParaSite" id="HNAJ_0000927001-mRNA-1"/>
    </source>
</evidence>
<evidence type="ECO:0000256" key="1">
    <source>
        <dbReference type="SAM" id="MobiDB-lite"/>
    </source>
</evidence>
<reference evidence="4" key="1">
    <citation type="submission" date="2017-02" db="UniProtKB">
        <authorList>
            <consortium name="WormBaseParasite"/>
        </authorList>
    </citation>
    <scope>IDENTIFICATION</scope>
</reference>
<keyword evidence="3" id="KW-1185">Reference proteome</keyword>
<evidence type="ECO:0000313" key="2">
    <source>
        <dbReference type="EMBL" id="VDO05656.1"/>
    </source>
</evidence>
<dbReference type="EMBL" id="UZAE01012551">
    <property type="protein sequence ID" value="VDO05656.1"/>
    <property type="molecule type" value="Genomic_DNA"/>
</dbReference>
<feature type="region of interest" description="Disordered" evidence="1">
    <location>
        <begin position="81"/>
        <end position="151"/>
    </location>
</feature>
<dbReference type="WBParaSite" id="HNAJ_0000927001-mRNA-1">
    <property type="protein sequence ID" value="HNAJ_0000927001-mRNA-1"/>
    <property type="gene ID" value="HNAJ_0000927001"/>
</dbReference>
<organism evidence="4">
    <name type="scientific">Rodentolepis nana</name>
    <name type="common">Dwarf tapeworm</name>
    <name type="synonym">Hymenolepis nana</name>
    <dbReference type="NCBI Taxonomy" id="102285"/>
    <lineage>
        <taxon>Eukaryota</taxon>
        <taxon>Metazoa</taxon>
        <taxon>Spiralia</taxon>
        <taxon>Lophotrochozoa</taxon>
        <taxon>Platyhelminthes</taxon>
        <taxon>Cestoda</taxon>
        <taxon>Eucestoda</taxon>
        <taxon>Cyclophyllidea</taxon>
        <taxon>Hymenolepididae</taxon>
        <taxon>Rodentolepis</taxon>
    </lineage>
</organism>
<dbReference type="Proteomes" id="UP000278807">
    <property type="component" value="Unassembled WGS sequence"/>
</dbReference>
<accession>A0A0R3TP90</accession>
<evidence type="ECO:0000313" key="3">
    <source>
        <dbReference type="Proteomes" id="UP000278807"/>
    </source>
</evidence>